<keyword evidence="2" id="KW-0548">Nucleotidyltransferase</keyword>
<evidence type="ECO:0000256" key="1">
    <source>
        <dbReference type="SAM" id="Phobius"/>
    </source>
</evidence>
<accession>A0A2Z6ICF3</accession>
<proteinExistence type="predicted"/>
<dbReference type="Proteomes" id="UP000271003">
    <property type="component" value="Chromosome"/>
</dbReference>
<dbReference type="GO" id="GO:0016779">
    <property type="term" value="F:nucleotidyltransferase activity"/>
    <property type="evidence" value="ECO:0007669"/>
    <property type="project" value="UniProtKB-KW"/>
</dbReference>
<feature type="transmembrane region" description="Helical" evidence="1">
    <location>
        <begin position="250"/>
        <end position="270"/>
    </location>
</feature>
<feature type="transmembrane region" description="Helical" evidence="1">
    <location>
        <begin position="54"/>
        <end position="80"/>
    </location>
</feature>
<dbReference type="GO" id="GO:0005886">
    <property type="term" value="C:plasma membrane"/>
    <property type="evidence" value="ECO:0007669"/>
    <property type="project" value="TreeGrafter"/>
</dbReference>
<gene>
    <name evidence="2" type="primary">cdsA2</name>
    <name evidence="2" type="ORF">SUTMEG_21000</name>
</gene>
<dbReference type="GO" id="GO:0009273">
    <property type="term" value="P:peptidoglycan-based cell wall biogenesis"/>
    <property type="evidence" value="ECO:0007669"/>
    <property type="project" value="TreeGrafter"/>
</dbReference>
<keyword evidence="2" id="KW-0808">Transferase</keyword>
<evidence type="ECO:0000313" key="2">
    <source>
        <dbReference type="EMBL" id="BBF24209.1"/>
    </source>
</evidence>
<feature type="transmembrane region" description="Helical" evidence="1">
    <location>
        <begin position="125"/>
        <end position="145"/>
    </location>
</feature>
<dbReference type="AlphaFoldDB" id="A0A2Z6ICF3"/>
<feature type="transmembrane region" description="Helical" evidence="1">
    <location>
        <begin position="189"/>
        <end position="211"/>
    </location>
</feature>
<evidence type="ECO:0000313" key="3">
    <source>
        <dbReference type="Proteomes" id="UP000271003"/>
    </source>
</evidence>
<dbReference type="Pfam" id="PF01148">
    <property type="entry name" value="CTP_transf_1"/>
    <property type="match status" value="1"/>
</dbReference>
<feature type="transmembrane region" description="Helical" evidence="1">
    <location>
        <begin position="12"/>
        <end position="34"/>
    </location>
</feature>
<dbReference type="PANTHER" id="PTHR43535">
    <property type="entry name" value="PHOSPHATIDATE CYTIDYLYLTRANSFERASE"/>
    <property type="match status" value="1"/>
</dbReference>
<protein>
    <submittedName>
        <fullName evidence="2">Phosphatidate cytidylyltransferase</fullName>
    </submittedName>
</protein>
<feature type="transmembrane region" description="Helical" evidence="1">
    <location>
        <begin position="298"/>
        <end position="319"/>
    </location>
</feature>
<keyword evidence="1" id="KW-1133">Transmembrane helix</keyword>
<dbReference type="OrthoDB" id="9799199at2"/>
<feature type="transmembrane region" description="Helical" evidence="1">
    <location>
        <begin position="157"/>
        <end position="177"/>
    </location>
</feature>
<organism evidence="2 3">
    <name type="scientific">Sutterella megalosphaeroides</name>
    <dbReference type="NCBI Taxonomy" id="2494234"/>
    <lineage>
        <taxon>Bacteria</taxon>
        <taxon>Pseudomonadati</taxon>
        <taxon>Pseudomonadota</taxon>
        <taxon>Betaproteobacteria</taxon>
        <taxon>Burkholderiales</taxon>
        <taxon>Sutterellaceae</taxon>
        <taxon>Sutterella</taxon>
    </lineage>
</organism>
<reference evidence="2 3" key="1">
    <citation type="journal article" date="2018" name="Int. J. Syst. Evol. Microbiol.">
        <title>Mesosutterella multiformis gen. nov., sp. nov., a member of the family Sutterellaceae and Sutterella megalosphaeroides sp. nov., isolated from human faeces.</title>
        <authorList>
            <person name="Sakamoto M."/>
            <person name="Ikeyama N."/>
            <person name="Kunihiro T."/>
            <person name="Iino T."/>
            <person name="Yuki M."/>
            <person name="Ohkuma M."/>
        </authorList>
    </citation>
    <scope>NUCLEOTIDE SEQUENCE [LARGE SCALE GENOMIC DNA]</scope>
    <source>
        <strain evidence="2 3">6FBBBH3</strain>
    </source>
</reference>
<keyword evidence="1" id="KW-0812">Transmembrane</keyword>
<keyword evidence="3" id="KW-1185">Reference proteome</keyword>
<sequence length="323" mass="35726">MRLGFTIQEAYLILLVGLSLLAAVGTAYGSWALKRTTTGESRNRLLAVNSRARMAWWLILVFTIAFLMGQAALMVFFAFISFFLLREFIAITPTKPTDHNALVLAFYVAIPAQYIAVGFDVPEFFTLFIPVYLFLALPVIMALSRDTDRYLERVAKVQWGIMLCVFCLSHAPAIATLDLTRYNSSGPLLMLFFLLVVFVSDLVATIASSMLGGRSLPFNPNRTLRGTAVGYLGGLVAAGCMYWITPFRFWQALLMALAIVLSGSMGDLVINSVRRSMGAERLAGEGDIYMTRGTLARLAPLTFAAPVFFHLTTIFFITLKDAF</sequence>
<dbReference type="EMBL" id="AP018786">
    <property type="protein sequence ID" value="BBF24209.1"/>
    <property type="molecule type" value="Genomic_DNA"/>
</dbReference>
<name>A0A2Z6ICF3_9BURK</name>
<dbReference type="KEGG" id="sutt:SUTMEG_21000"/>
<feature type="transmembrane region" description="Helical" evidence="1">
    <location>
        <begin position="223"/>
        <end position="244"/>
    </location>
</feature>
<dbReference type="RefSeq" id="WP_120177743.1">
    <property type="nucleotide sequence ID" value="NZ_AP018786.1"/>
</dbReference>
<dbReference type="PANTHER" id="PTHR43535:SF1">
    <property type="entry name" value="PHOSPHATIDATE CYTIDYLYLTRANSFERASE"/>
    <property type="match status" value="1"/>
</dbReference>
<keyword evidence="1" id="KW-0472">Membrane</keyword>